<name>A0A4P9K7B5_9GAMM</name>
<feature type="domain" description="UspA" evidence="5">
    <location>
        <begin position="220"/>
        <end position="315"/>
    </location>
</feature>
<keyword evidence="7" id="KW-1185">Reference proteome</keyword>
<organism evidence="6 7">
    <name type="scientific">Thiomicrorhabdus sediminis</name>
    <dbReference type="NCBI Taxonomy" id="2580412"/>
    <lineage>
        <taxon>Bacteria</taxon>
        <taxon>Pseudomonadati</taxon>
        <taxon>Pseudomonadota</taxon>
        <taxon>Gammaproteobacteria</taxon>
        <taxon>Thiotrichales</taxon>
        <taxon>Piscirickettsiaceae</taxon>
        <taxon>Thiomicrorhabdus</taxon>
    </lineage>
</organism>
<evidence type="ECO:0000259" key="5">
    <source>
        <dbReference type="Pfam" id="PF00582"/>
    </source>
</evidence>
<dbReference type="PANTHER" id="PTHR47892:SF1">
    <property type="entry name" value="UNIVERSAL STRESS PROTEIN E"/>
    <property type="match status" value="1"/>
</dbReference>
<dbReference type="AlphaFoldDB" id="A0A4P9K7B5"/>
<gene>
    <name evidence="6" type="ORF">FE785_10230</name>
</gene>
<evidence type="ECO:0000256" key="2">
    <source>
        <dbReference type="ARBA" id="ARBA00008791"/>
    </source>
</evidence>
<sequence length="325" mass="37209">MDTLKTILFVSEKGLQQEQNLFSWTLELAARHNAVLKVLRVLPAVSSSFASWLENSTPESMQKQQQAMQIDDIKSWLQQAEQLKVKTTLDVQFGKLFFKVIEQVLTTDADLVVKLSDDTDSIDNTLFGSQDLHLLRKCPCAVLLHKNGNKLPYKNVVASIDVETDFLSDDYAKSPRPTLDPQRLNSRIMNWATQLYPETNLRVIHAWMPEGEELIYHWNTDWSEEDIYAFNEKERHLHQKAMDLEVEPYYQKDPNLQTVLTKGLPQKVISDWLTQHPCDLLVMGTVARVGIAGWFIGNTAEEILQQVNCSVLAVKPKEFVTPIKL</sequence>
<evidence type="ECO:0000256" key="4">
    <source>
        <dbReference type="ARBA" id="ARBA00037131"/>
    </source>
</evidence>
<dbReference type="RefSeq" id="WP_138565649.1">
    <property type="nucleotide sequence ID" value="NZ_CP040602.1"/>
</dbReference>
<dbReference type="GO" id="GO:0005737">
    <property type="term" value="C:cytoplasm"/>
    <property type="evidence" value="ECO:0007669"/>
    <property type="project" value="UniProtKB-SubCell"/>
</dbReference>
<evidence type="ECO:0000313" key="6">
    <source>
        <dbReference type="EMBL" id="QCU90975.1"/>
    </source>
</evidence>
<dbReference type="Gene3D" id="3.40.50.12370">
    <property type="match status" value="1"/>
</dbReference>
<dbReference type="Proteomes" id="UP000304864">
    <property type="component" value="Chromosome"/>
</dbReference>
<reference evidence="6 7" key="1">
    <citation type="submission" date="2019-05" db="EMBL/GenBank/DDBJ databases">
        <title>Thiomicrorhabdus sediminis sp. nov, a novel sulfur-oxidizing bacterium isolated from coastal sediment.</title>
        <authorList>
            <person name="Liu X."/>
        </authorList>
    </citation>
    <scope>NUCLEOTIDE SEQUENCE [LARGE SCALE GENOMIC DNA]</scope>
    <source>
        <strain evidence="6 7">G1</strain>
    </source>
</reference>
<dbReference type="InterPro" id="IPR006016">
    <property type="entry name" value="UspA"/>
</dbReference>
<dbReference type="KEGG" id="thig:FE785_10230"/>
<proteinExistence type="inferred from homology"/>
<dbReference type="SUPFAM" id="SSF52402">
    <property type="entry name" value="Adenine nucleotide alpha hydrolases-like"/>
    <property type="match status" value="2"/>
</dbReference>
<evidence type="ECO:0000256" key="1">
    <source>
        <dbReference type="ARBA" id="ARBA00004496"/>
    </source>
</evidence>
<dbReference type="PANTHER" id="PTHR47892">
    <property type="entry name" value="UNIVERSAL STRESS PROTEIN E"/>
    <property type="match status" value="1"/>
</dbReference>
<evidence type="ECO:0000313" key="7">
    <source>
        <dbReference type="Proteomes" id="UP000304864"/>
    </source>
</evidence>
<dbReference type="OrthoDB" id="239260at2"/>
<feature type="domain" description="UspA" evidence="5">
    <location>
        <begin position="5"/>
        <end position="144"/>
    </location>
</feature>
<accession>A0A4P9K7B5</accession>
<evidence type="ECO:0000256" key="3">
    <source>
        <dbReference type="ARBA" id="ARBA00022490"/>
    </source>
</evidence>
<keyword evidence="3" id="KW-0963">Cytoplasm</keyword>
<dbReference type="CDD" id="cd00293">
    <property type="entry name" value="USP-like"/>
    <property type="match status" value="1"/>
</dbReference>
<dbReference type="Pfam" id="PF00582">
    <property type="entry name" value="Usp"/>
    <property type="match status" value="2"/>
</dbReference>
<comment type="subcellular location">
    <subcellularLocation>
        <location evidence="1">Cytoplasm</location>
    </subcellularLocation>
</comment>
<comment type="function">
    <text evidence="4">Required for resistance to DNA-damaging agents.</text>
</comment>
<dbReference type="EMBL" id="CP040602">
    <property type="protein sequence ID" value="QCU90975.1"/>
    <property type="molecule type" value="Genomic_DNA"/>
</dbReference>
<comment type="similarity">
    <text evidence="2">Belongs to the universal stress protein A family.</text>
</comment>
<protein>
    <recommendedName>
        <fullName evidence="5">UspA domain-containing protein</fullName>
    </recommendedName>
</protein>